<organism evidence="6 7">
    <name type="scientific">Myroides odoratus</name>
    <name type="common">Flavobacterium odoratum</name>
    <dbReference type="NCBI Taxonomy" id="256"/>
    <lineage>
        <taxon>Bacteria</taxon>
        <taxon>Pseudomonadati</taxon>
        <taxon>Bacteroidota</taxon>
        <taxon>Flavobacteriia</taxon>
        <taxon>Flavobacteriales</taxon>
        <taxon>Flavobacteriaceae</taxon>
        <taxon>Myroides</taxon>
    </lineage>
</organism>
<evidence type="ECO:0000256" key="3">
    <source>
        <dbReference type="ARBA" id="ARBA00025762"/>
    </source>
</evidence>
<dbReference type="Pfam" id="PF02112">
    <property type="entry name" value="PDEase_II"/>
    <property type="match status" value="1"/>
</dbReference>
<dbReference type="InterPro" id="IPR036866">
    <property type="entry name" value="RibonucZ/Hydroxyglut_hydro"/>
</dbReference>
<dbReference type="InterPro" id="IPR024225">
    <property type="entry name" value="cAMP-PdiesteraseII_CS"/>
</dbReference>
<name>A0A9Q6Z9M4_MYROD</name>
<proteinExistence type="inferred from homology"/>
<feature type="signal peptide" evidence="5">
    <location>
        <begin position="1"/>
        <end position="21"/>
    </location>
</feature>
<dbReference type="PRINTS" id="PR00388">
    <property type="entry name" value="PDIESTERASE2"/>
</dbReference>
<dbReference type="CDD" id="cd07735">
    <property type="entry name" value="class_II_PDE_MBL-fold"/>
    <property type="match status" value="1"/>
</dbReference>
<keyword evidence="5" id="KW-0732">Signal</keyword>
<evidence type="ECO:0000256" key="5">
    <source>
        <dbReference type="SAM" id="SignalP"/>
    </source>
</evidence>
<evidence type="ECO:0000313" key="7">
    <source>
        <dbReference type="Proteomes" id="UP000596202"/>
    </source>
</evidence>
<dbReference type="AlphaFoldDB" id="A0A9Q6Z9M4"/>
<evidence type="ECO:0000256" key="4">
    <source>
        <dbReference type="PIRNR" id="PIRNR000962"/>
    </source>
</evidence>
<dbReference type="RefSeq" id="WP_172462195.1">
    <property type="nucleotide sequence ID" value="NZ_CP068108.1"/>
</dbReference>
<dbReference type="PROSITE" id="PS00607">
    <property type="entry name" value="PDEASE_II"/>
    <property type="match status" value="1"/>
</dbReference>
<gene>
    <name evidence="6" type="ORF">I6I88_14305</name>
</gene>
<dbReference type="GeneID" id="93528844"/>
<dbReference type="GO" id="GO:0006198">
    <property type="term" value="P:cAMP catabolic process"/>
    <property type="evidence" value="ECO:0007669"/>
    <property type="project" value="UniProtKB-UniRule"/>
</dbReference>
<dbReference type="EMBL" id="CP068108">
    <property type="protein sequence ID" value="QQT99354.1"/>
    <property type="molecule type" value="Genomic_DNA"/>
</dbReference>
<dbReference type="PIRSF" id="PIRSF000962">
    <property type="entry name" value="Cyc_nuc_PDEase"/>
    <property type="match status" value="1"/>
</dbReference>
<dbReference type="GO" id="GO:1902660">
    <property type="term" value="P:negative regulation of glucose mediated signaling pathway"/>
    <property type="evidence" value="ECO:0007669"/>
    <property type="project" value="TreeGrafter"/>
</dbReference>
<dbReference type="PANTHER" id="PTHR28283">
    <property type="entry name" value="3',5'-CYCLIC-NUCLEOTIDE PHOSPHODIESTERASE 1"/>
    <property type="match status" value="1"/>
</dbReference>
<evidence type="ECO:0000313" key="6">
    <source>
        <dbReference type="EMBL" id="QQT99354.1"/>
    </source>
</evidence>
<keyword evidence="2 4" id="KW-0114">cAMP</keyword>
<dbReference type="PANTHER" id="PTHR28283:SF1">
    <property type="entry name" value="3',5'-CYCLIC-NUCLEOTIDE PHOSPHODIESTERASE 1"/>
    <property type="match status" value="1"/>
</dbReference>
<evidence type="ECO:0000256" key="1">
    <source>
        <dbReference type="ARBA" id="ARBA00022801"/>
    </source>
</evidence>
<reference evidence="6 7" key="1">
    <citation type="submission" date="2021-01" db="EMBL/GenBank/DDBJ databases">
        <title>FDA dAtabase for Regulatory Grade micrObial Sequences (FDA-ARGOS): Supporting development and validation of Infectious Disease Dx tests.</title>
        <authorList>
            <person name="Sproer C."/>
            <person name="Gronow S."/>
            <person name="Severitt S."/>
            <person name="Schroder I."/>
            <person name="Tallon L."/>
            <person name="Sadzewicz L."/>
            <person name="Zhao X."/>
            <person name="Boylan J."/>
            <person name="Ott S."/>
            <person name="Bowen H."/>
            <person name="Vavikolanu K."/>
            <person name="Mehta A."/>
            <person name="Aluvathingal J."/>
            <person name="Nadendla S."/>
            <person name="Lowell S."/>
            <person name="Myers T."/>
            <person name="Yan Y."/>
            <person name="Sichtig H."/>
        </authorList>
    </citation>
    <scope>NUCLEOTIDE SEQUENCE [LARGE SCALE GENOMIC DNA]</scope>
    <source>
        <strain evidence="6 7">FDAARGOS_1131</strain>
    </source>
</reference>
<keyword evidence="1 4" id="KW-0378">Hydrolase</keyword>
<dbReference type="SUPFAM" id="SSF56281">
    <property type="entry name" value="Metallo-hydrolase/oxidoreductase"/>
    <property type="match status" value="1"/>
</dbReference>
<dbReference type="GO" id="GO:0004115">
    <property type="term" value="F:3',5'-cyclic-AMP phosphodiesterase activity"/>
    <property type="evidence" value="ECO:0007669"/>
    <property type="project" value="UniProtKB-UniRule"/>
</dbReference>
<dbReference type="Gene3D" id="3.60.15.10">
    <property type="entry name" value="Ribonuclease Z/Hydroxyacylglutathione hydrolase-like"/>
    <property type="match status" value="1"/>
</dbReference>
<sequence length="316" mass="35451">MKKLFFTLSAFLLYSTSTLWAQNLEIIPLGVYGGGDESNLSCYLLGVEKSNSYIALDAGTIRSGINKAIEKGTFDVSFETVLQHYIKGYFISHGHLDHLSGLIINSPEDSAKPIYSLPFVATIFKHNYFTNASWANFGNEGESPILGKYTYTTVKPLESFTISNTTFSAEVFELSHVNPQKSSAILLRNNNDYVLYFGDTGADCIEKTNHLDTIWEYIAPLVRNKNLKTILLEVSFANSQPEHLLFGHLTPKLLTEELSKLARHTGLESLQDLTIIITHLKPSGNQIETIKRELLENNPLQVHYIFPTQGERITLN</sequence>
<comment type="similarity">
    <text evidence="3 4">Belongs to the cyclic nucleotide phosphodiesterase class-II family.</text>
</comment>
<dbReference type="InterPro" id="IPR000396">
    <property type="entry name" value="Pdiesterase2"/>
</dbReference>
<accession>A0A9Q6Z9M4</accession>
<protein>
    <submittedName>
        <fullName evidence="6">3',5'-cyclic-nucleotide phosphodiesterase</fullName>
    </submittedName>
</protein>
<dbReference type="Proteomes" id="UP000596202">
    <property type="component" value="Chromosome"/>
</dbReference>
<evidence type="ECO:0000256" key="2">
    <source>
        <dbReference type="ARBA" id="ARBA00023149"/>
    </source>
</evidence>
<dbReference type="GO" id="GO:0047555">
    <property type="term" value="F:3',5'-cyclic-GMP phosphodiesterase activity"/>
    <property type="evidence" value="ECO:0007669"/>
    <property type="project" value="TreeGrafter"/>
</dbReference>
<feature type="chain" id="PRO_5040462831" evidence="5">
    <location>
        <begin position="22"/>
        <end position="316"/>
    </location>
</feature>